<sequence length="456" mass="52464">MLDYRSHNLEKTARRFSSSTAYAPRFSDSFRGTVPIYSPDRSLTTLDDVSFDSPPNRAVNSSLPVAVVAKDRKSNRNVRNARRSFDVVGWSSKSPGQTAPLVRKRPTSCLLVRSTSDDCSNLVQDIGSEEELSFGYQTNVSLLSPCQSLQAELSQVAQPRDGTTKDLVESLKSENRSLKAKVEELTAETDHLYGEISKLEDHVEELEAALKKSQRDREELENQCETTCGDAENTLVGEVQKKLAQLEEEYAEFQKRYASKELEVEEYKKKFSFEVAYKNVQKELNEKCQLLSDLQREADDFKSTICKLTNDNRTLETALEELKQRLKEKEEVWSLHKDIEGMASQVQTHIDKKNDIMDELVNMKDTLRERINELEDKLRDKNVEVEHLENILKSQDHIKNIMWRDNKDLLKQVEVLTIEKQKLADEVQELSAFKETINNEITTDNLSDENKKLWDE</sequence>
<protein>
    <submittedName>
        <fullName evidence="2">Uncharacterized protein</fullName>
    </submittedName>
</protein>
<feature type="coiled-coil region" evidence="1">
    <location>
        <begin position="168"/>
        <end position="440"/>
    </location>
</feature>
<accession>A0A653DNY5</accession>
<dbReference type="PANTHER" id="PTHR19327:SF0">
    <property type="entry name" value="GOLGIN SUBFAMILY A MEMBER 4"/>
    <property type="match status" value="1"/>
</dbReference>
<keyword evidence="1" id="KW-0175">Coiled coil</keyword>
<reference evidence="2 3" key="1">
    <citation type="submission" date="2019-01" db="EMBL/GenBank/DDBJ databases">
        <authorList>
            <person name="Sayadi A."/>
        </authorList>
    </citation>
    <scope>NUCLEOTIDE SEQUENCE [LARGE SCALE GENOMIC DNA]</scope>
</reference>
<evidence type="ECO:0000313" key="3">
    <source>
        <dbReference type="Proteomes" id="UP000410492"/>
    </source>
</evidence>
<evidence type="ECO:0000256" key="1">
    <source>
        <dbReference type="SAM" id="Coils"/>
    </source>
</evidence>
<keyword evidence="3" id="KW-1185">Reference proteome</keyword>
<dbReference type="PANTHER" id="PTHR19327">
    <property type="entry name" value="GOLGIN"/>
    <property type="match status" value="1"/>
</dbReference>
<feature type="non-terminal residue" evidence="2">
    <location>
        <position position="456"/>
    </location>
</feature>
<organism evidence="2 3">
    <name type="scientific">Callosobruchus maculatus</name>
    <name type="common">Southern cowpea weevil</name>
    <name type="synonym">Pulse bruchid</name>
    <dbReference type="NCBI Taxonomy" id="64391"/>
    <lineage>
        <taxon>Eukaryota</taxon>
        <taxon>Metazoa</taxon>
        <taxon>Ecdysozoa</taxon>
        <taxon>Arthropoda</taxon>
        <taxon>Hexapoda</taxon>
        <taxon>Insecta</taxon>
        <taxon>Pterygota</taxon>
        <taxon>Neoptera</taxon>
        <taxon>Endopterygota</taxon>
        <taxon>Coleoptera</taxon>
        <taxon>Polyphaga</taxon>
        <taxon>Cucujiformia</taxon>
        <taxon>Chrysomeloidea</taxon>
        <taxon>Chrysomelidae</taxon>
        <taxon>Bruchinae</taxon>
        <taxon>Bruchini</taxon>
        <taxon>Callosobruchus</taxon>
    </lineage>
</organism>
<name>A0A653DNY5_CALMS</name>
<dbReference type="AlphaFoldDB" id="A0A653DNY5"/>
<dbReference type="EMBL" id="CAACVG010013519">
    <property type="protein sequence ID" value="VEN61947.1"/>
    <property type="molecule type" value="Genomic_DNA"/>
</dbReference>
<dbReference type="Gene3D" id="1.20.5.1700">
    <property type="match status" value="1"/>
</dbReference>
<dbReference type="OrthoDB" id="10062605at2759"/>
<gene>
    <name evidence="2" type="ORF">CALMAC_LOCUS19217</name>
</gene>
<dbReference type="Proteomes" id="UP000410492">
    <property type="component" value="Unassembled WGS sequence"/>
</dbReference>
<evidence type="ECO:0000313" key="2">
    <source>
        <dbReference type="EMBL" id="VEN61947.1"/>
    </source>
</evidence>
<proteinExistence type="predicted"/>